<feature type="compositionally biased region" description="Polar residues" evidence="1">
    <location>
        <begin position="161"/>
        <end position="177"/>
    </location>
</feature>
<reference evidence="2 3" key="1">
    <citation type="journal article" date="2024" name="J. Plant Pathol.">
        <title>Sequence and assembly of the genome of Seiridium unicorne, isolate CBS 538.82, causal agent of cypress canker disease.</title>
        <authorList>
            <person name="Scali E."/>
            <person name="Rocca G.D."/>
            <person name="Danti R."/>
            <person name="Garbelotto M."/>
            <person name="Barberini S."/>
            <person name="Baroncelli R."/>
            <person name="Emiliani G."/>
        </authorList>
    </citation>
    <scope>NUCLEOTIDE SEQUENCE [LARGE SCALE GENOMIC DNA]</scope>
    <source>
        <strain evidence="2 3">BM-138-508</strain>
    </source>
</reference>
<gene>
    <name evidence="2" type="ORF">SUNI508_08747</name>
</gene>
<feature type="region of interest" description="Disordered" evidence="1">
    <location>
        <begin position="99"/>
        <end position="212"/>
    </location>
</feature>
<feature type="compositionally biased region" description="Polar residues" evidence="1">
    <location>
        <begin position="357"/>
        <end position="372"/>
    </location>
</feature>
<sequence>MDESRQTRTDVTRGQMGGSRTQLDRPVSRIQLGKNFSYPRPDGHPIRHESADSRSSVNSNGSLPGMTDSSDSEVSADDDYHYNNSASELWDSFWPNGAERTHRTQKSQSSVVSQSQSQDHFSRDYYTTARFEETEDDAVTITQSGQDATGAKPSQWPLSRPPSTQQDSKSARGTISYSVYPKPAPLPTRITQLPPRSSSLALEPSVPPLKTSKSFGHLKARLASPPTLQLTPPSAPSDTTTAQTLAIHVPAPLLCPPQRLRPSTSAYNIREKSHHNATAPLCSVPVPPIPDQLRSAPPQIEHFVSVFDFDSDSESATENDTFAKRIARGLQHKKSLKEMGAKKTEGHLKGHKKSASEKSTLSPHKKTSTANDESGGSLGRKRGGSLGRMLGFKHSK</sequence>
<feature type="compositionally biased region" description="Basic and acidic residues" evidence="1">
    <location>
        <begin position="336"/>
        <end position="348"/>
    </location>
</feature>
<evidence type="ECO:0000313" key="2">
    <source>
        <dbReference type="EMBL" id="KAK9417387.1"/>
    </source>
</evidence>
<comment type="caution">
    <text evidence="2">The sequence shown here is derived from an EMBL/GenBank/DDBJ whole genome shotgun (WGS) entry which is preliminary data.</text>
</comment>
<name>A0ABR2USA0_9PEZI</name>
<keyword evidence="3" id="KW-1185">Reference proteome</keyword>
<dbReference type="Proteomes" id="UP001408356">
    <property type="component" value="Unassembled WGS sequence"/>
</dbReference>
<organism evidence="2 3">
    <name type="scientific">Seiridium unicorne</name>
    <dbReference type="NCBI Taxonomy" id="138068"/>
    <lineage>
        <taxon>Eukaryota</taxon>
        <taxon>Fungi</taxon>
        <taxon>Dikarya</taxon>
        <taxon>Ascomycota</taxon>
        <taxon>Pezizomycotina</taxon>
        <taxon>Sordariomycetes</taxon>
        <taxon>Xylariomycetidae</taxon>
        <taxon>Amphisphaeriales</taxon>
        <taxon>Sporocadaceae</taxon>
        <taxon>Seiridium</taxon>
    </lineage>
</organism>
<feature type="compositionally biased region" description="Polar residues" evidence="1">
    <location>
        <begin position="53"/>
        <end position="62"/>
    </location>
</feature>
<feature type="compositionally biased region" description="Polar residues" evidence="1">
    <location>
        <begin position="189"/>
        <end position="200"/>
    </location>
</feature>
<accession>A0ABR2USA0</accession>
<feature type="compositionally biased region" description="Basic and acidic residues" evidence="1">
    <location>
        <begin position="1"/>
        <end position="11"/>
    </location>
</feature>
<evidence type="ECO:0000256" key="1">
    <source>
        <dbReference type="SAM" id="MobiDB-lite"/>
    </source>
</evidence>
<proteinExistence type="predicted"/>
<dbReference type="EMBL" id="JARVKF010000398">
    <property type="protein sequence ID" value="KAK9417387.1"/>
    <property type="molecule type" value="Genomic_DNA"/>
</dbReference>
<feature type="compositionally biased region" description="Low complexity" evidence="1">
    <location>
        <begin position="107"/>
        <end position="118"/>
    </location>
</feature>
<evidence type="ECO:0000313" key="3">
    <source>
        <dbReference type="Proteomes" id="UP001408356"/>
    </source>
</evidence>
<protein>
    <submittedName>
        <fullName evidence="2">Uncharacterized protein</fullName>
    </submittedName>
</protein>
<feature type="region of interest" description="Disordered" evidence="1">
    <location>
        <begin position="1"/>
        <end position="80"/>
    </location>
</feature>
<feature type="region of interest" description="Disordered" evidence="1">
    <location>
        <begin position="332"/>
        <end position="396"/>
    </location>
</feature>
<feature type="compositionally biased region" description="Basic and acidic residues" evidence="1">
    <location>
        <begin position="41"/>
        <end position="52"/>
    </location>
</feature>